<name>A0A402UM81_SALER</name>
<evidence type="ECO:0000313" key="3">
    <source>
        <dbReference type="Proteomes" id="UP000885410"/>
    </source>
</evidence>
<reference evidence="2 3" key="1">
    <citation type="submission" date="2018-08" db="EMBL/GenBank/DDBJ databases">
        <authorList>
            <consortium name="GenomeTrakr network: Whole genome sequencing for foodborne pathogen traceback"/>
        </authorList>
    </citation>
    <scope>NUCLEOTIDE SEQUENCE [LARGE SCALE GENOMIC DNA]</scope>
    <source>
        <strain evidence="2 3">ADRDL-15-6557</strain>
    </source>
</reference>
<evidence type="ECO:0000259" key="1">
    <source>
        <dbReference type="Pfam" id="PF05732"/>
    </source>
</evidence>
<accession>A0A402UM81</accession>
<comment type="caution">
    <text evidence="2">The sequence shown here is derived from an EMBL/GenBank/DDBJ whole genome shotgun (WGS) entry which is preliminary data.</text>
</comment>
<dbReference type="AlphaFoldDB" id="A0A402UM81"/>
<dbReference type="Proteomes" id="UP000885410">
    <property type="component" value="Unassembled WGS sequence"/>
</dbReference>
<dbReference type="SUPFAM" id="SSF46785">
    <property type="entry name" value="Winged helix' DNA-binding domain"/>
    <property type="match status" value="1"/>
</dbReference>
<dbReference type="Pfam" id="PF05732">
    <property type="entry name" value="RepL"/>
    <property type="match status" value="1"/>
</dbReference>
<proteinExistence type="predicted"/>
<organism evidence="2 3">
    <name type="scientific">Salmonella enterica</name>
    <name type="common">Salmonella choleraesuis</name>
    <dbReference type="NCBI Taxonomy" id="28901"/>
    <lineage>
        <taxon>Bacteria</taxon>
        <taxon>Pseudomonadati</taxon>
        <taxon>Pseudomonadota</taxon>
        <taxon>Gammaproteobacteria</taxon>
        <taxon>Enterobacterales</taxon>
        <taxon>Enterobacteriaceae</taxon>
        <taxon>Salmonella</taxon>
    </lineage>
</organism>
<feature type="domain" description="Plasmid replication protein RepL" evidence="1">
    <location>
        <begin position="71"/>
        <end position="158"/>
    </location>
</feature>
<gene>
    <name evidence="2" type="ORF">ASQ14_26695</name>
</gene>
<dbReference type="GO" id="GO:0006260">
    <property type="term" value="P:DNA replication"/>
    <property type="evidence" value="ECO:0007669"/>
    <property type="project" value="InterPro"/>
</dbReference>
<protein>
    <submittedName>
        <fullName evidence="2">Plasmid replication initiation protein</fullName>
    </submittedName>
</protein>
<dbReference type="GO" id="GO:0006276">
    <property type="term" value="P:plasmid maintenance"/>
    <property type="evidence" value="ECO:0007669"/>
    <property type="project" value="InterPro"/>
</dbReference>
<dbReference type="InterPro" id="IPR008813">
    <property type="entry name" value="Plasmid_replication_RepL"/>
</dbReference>
<dbReference type="InterPro" id="IPR036390">
    <property type="entry name" value="WH_DNA-bd_sf"/>
</dbReference>
<sequence>MRLCLTRRASNDTTSLTRDHCRVILDMGNKVNEAAESHEVLDAGNFNFVQVSRAYLKEWRALTRKSPIASEILMYLVENMGRTTNAVVCSYTTLMEVTAVSRASVARAVKLLKDDRWIEAIKIGNATAYCVNASAFWQAARNQKKYAIFQATVIASSTEQDNDFIEKSKQQLRYIPFVGEKNDRAIVGDDLLPPPDQTDLDLN</sequence>
<evidence type="ECO:0000313" key="2">
    <source>
        <dbReference type="EMBL" id="MIU23169.1"/>
    </source>
</evidence>
<dbReference type="EMBL" id="RSTN01000064">
    <property type="protein sequence ID" value="MIU23169.1"/>
    <property type="molecule type" value="Genomic_DNA"/>
</dbReference>